<dbReference type="Proteomes" id="UP000789702">
    <property type="component" value="Unassembled WGS sequence"/>
</dbReference>
<proteinExistence type="predicted"/>
<sequence length="280" mass="32597">MVKKNPRKELSQDQRSRIISAYLCGFRPLHIAQALGFPKSTVYDTVNRYDETGSEHPNKRPGRQEVLSEHDKRALVRIANNNHKAPLAVITNELNLQLGTTLTTRTTRNDESRFCLYKSDGRERAWRRVSDKYHKDCINTTVKFGGGSVIWLHRCTCKTFCSLGKSLLEQYPDEINLVFQQDLARVHTSTYSEWWIKSHGFDILDWAPYSPDLNPIENLWERVDSALRNRRPAPETQEELVKCIKEEWNKIQIVYIHSLICSMSARVMAIYKAKGWHSKY</sequence>
<gene>
    <name evidence="1" type="ORF">DHETER_LOCUS3768</name>
</gene>
<accession>A0ACA9LCQ1</accession>
<keyword evidence="2" id="KW-1185">Reference proteome</keyword>
<name>A0ACA9LCQ1_9GLOM</name>
<evidence type="ECO:0000313" key="2">
    <source>
        <dbReference type="Proteomes" id="UP000789702"/>
    </source>
</evidence>
<comment type="caution">
    <text evidence="1">The sequence shown here is derived from an EMBL/GenBank/DDBJ whole genome shotgun (WGS) entry which is preliminary data.</text>
</comment>
<protein>
    <submittedName>
        <fullName evidence="1">10630_t:CDS:1</fullName>
    </submittedName>
</protein>
<evidence type="ECO:0000313" key="1">
    <source>
        <dbReference type="EMBL" id="CAG8517858.1"/>
    </source>
</evidence>
<reference evidence="1" key="1">
    <citation type="submission" date="2021-06" db="EMBL/GenBank/DDBJ databases">
        <authorList>
            <person name="Kallberg Y."/>
            <person name="Tangrot J."/>
            <person name="Rosling A."/>
        </authorList>
    </citation>
    <scope>NUCLEOTIDE SEQUENCE</scope>
    <source>
        <strain evidence="1">IL203A</strain>
    </source>
</reference>
<dbReference type="EMBL" id="CAJVPU010003425">
    <property type="protein sequence ID" value="CAG8517858.1"/>
    <property type="molecule type" value="Genomic_DNA"/>
</dbReference>
<organism evidence="1 2">
    <name type="scientific">Dentiscutata heterogama</name>
    <dbReference type="NCBI Taxonomy" id="1316150"/>
    <lineage>
        <taxon>Eukaryota</taxon>
        <taxon>Fungi</taxon>
        <taxon>Fungi incertae sedis</taxon>
        <taxon>Mucoromycota</taxon>
        <taxon>Glomeromycotina</taxon>
        <taxon>Glomeromycetes</taxon>
        <taxon>Diversisporales</taxon>
        <taxon>Gigasporaceae</taxon>
        <taxon>Dentiscutata</taxon>
    </lineage>
</organism>